<evidence type="ECO:0000256" key="1">
    <source>
        <dbReference type="SAM" id="Coils"/>
    </source>
</evidence>
<feature type="coiled-coil region" evidence="1">
    <location>
        <begin position="34"/>
        <end position="61"/>
    </location>
</feature>
<dbReference type="OrthoDB" id="993453at2759"/>
<name>A0A2I0X542_9ASPA</name>
<dbReference type="PANTHER" id="PTHR34807">
    <property type="entry name" value="OS08G0270800 PROTEIN"/>
    <property type="match status" value="1"/>
</dbReference>
<protein>
    <submittedName>
        <fullName evidence="2">Uncharacterized protein</fullName>
    </submittedName>
</protein>
<dbReference type="AlphaFoldDB" id="A0A2I0X542"/>
<reference evidence="2 3" key="2">
    <citation type="journal article" date="2017" name="Nature">
        <title>The Apostasia genome and the evolution of orchids.</title>
        <authorList>
            <person name="Zhang G.Q."/>
            <person name="Liu K.W."/>
            <person name="Li Z."/>
            <person name="Lohaus R."/>
            <person name="Hsiao Y.Y."/>
            <person name="Niu S.C."/>
            <person name="Wang J.Y."/>
            <person name="Lin Y.C."/>
            <person name="Xu Q."/>
            <person name="Chen L.J."/>
            <person name="Yoshida K."/>
            <person name="Fujiwara S."/>
            <person name="Wang Z.W."/>
            <person name="Zhang Y.Q."/>
            <person name="Mitsuda N."/>
            <person name="Wang M."/>
            <person name="Liu G.H."/>
            <person name="Pecoraro L."/>
            <person name="Huang H.X."/>
            <person name="Xiao X.J."/>
            <person name="Lin M."/>
            <person name="Wu X.Y."/>
            <person name="Wu W.L."/>
            <person name="Chen Y.Y."/>
            <person name="Chang S.B."/>
            <person name="Sakamoto S."/>
            <person name="Ohme-Takagi M."/>
            <person name="Yagi M."/>
            <person name="Zeng S.J."/>
            <person name="Shen C.Y."/>
            <person name="Yeh C.M."/>
            <person name="Luo Y.B."/>
            <person name="Tsai W.C."/>
            <person name="Van de Peer Y."/>
            <person name="Liu Z.J."/>
        </authorList>
    </citation>
    <scope>NUCLEOTIDE SEQUENCE [LARGE SCALE GENOMIC DNA]</scope>
    <source>
        <tissue evidence="2">The whole plant</tissue>
    </source>
</reference>
<keyword evidence="3" id="KW-1185">Reference proteome</keyword>
<dbReference type="EMBL" id="KZ502146">
    <property type="protein sequence ID" value="PKU83025.1"/>
    <property type="molecule type" value="Genomic_DNA"/>
</dbReference>
<reference evidence="2 3" key="1">
    <citation type="journal article" date="2016" name="Sci. Rep.">
        <title>The Dendrobium catenatum Lindl. genome sequence provides insights into polysaccharide synthase, floral development and adaptive evolution.</title>
        <authorList>
            <person name="Zhang G.Q."/>
            <person name="Xu Q."/>
            <person name="Bian C."/>
            <person name="Tsai W.C."/>
            <person name="Yeh C.M."/>
            <person name="Liu K.W."/>
            <person name="Yoshida K."/>
            <person name="Zhang L.S."/>
            <person name="Chang S.B."/>
            <person name="Chen F."/>
            <person name="Shi Y."/>
            <person name="Su Y.Y."/>
            <person name="Zhang Y.Q."/>
            <person name="Chen L.J."/>
            <person name="Yin Y."/>
            <person name="Lin M."/>
            <person name="Huang H."/>
            <person name="Deng H."/>
            <person name="Wang Z.W."/>
            <person name="Zhu S.L."/>
            <person name="Zhao X."/>
            <person name="Deng C."/>
            <person name="Niu S.C."/>
            <person name="Huang J."/>
            <person name="Wang M."/>
            <person name="Liu G.H."/>
            <person name="Yang H.J."/>
            <person name="Xiao X.J."/>
            <person name="Hsiao Y.Y."/>
            <person name="Wu W.L."/>
            <person name="Chen Y.Y."/>
            <person name="Mitsuda N."/>
            <person name="Ohme-Takagi M."/>
            <person name="Luo Y.B."/>
            <person name="Van de Peer Y."/>
            <person name="Liu Z.J."/>
        </authorList>
    </citation>
    <scope>NUCLEOTIDE SEQUENCE [LARGE SCALE GENOMIC DNA]</scope>
    <source>
        <tissue evidence="2">The whole plant</tissue>
    </source>
</reference>
<gene>
    <name evidence="2" type="ORF">MA16_Dca009497</name>
</gene>
<evidence type="ECO:0000313" key="2">
    <source>
        <dbReference type="EMBL" id="PKU83025.1"/>
    </source>
</evidence>
<sequence length="204" mass="23633">MMKKKIRVSMDPAPSCSFLVGEEAMARMKHQYLLEDYQDLLKETKEKRERLQKAIRRKFRLLAEVQFLTKKYQSLANNSQPFSCKSKKKSYKTLSPSKQVTRPPCLVNKAELPSKEMNCRSKETSVQATRKLIDLNQASLPNDEEIDSFDVEWENLKMVKLRRSLIEGVMADDLKLSVCRDIGSSSNRSGKRKISWQDQLALRV</sequence>
<dbReference type="PANTHER" id="PTHR34807:SF3">
    <property type="entry name" value="OS08G0270800 PROTEIN"/>
    <property type="match status" value="1"/>
</dbReference>
<evidence type="ECO:0000313" key="3">
    <source>
        <dbReference type="Proteomes" id="UP000233837"/>
    </source>
</evidence>
<organism evidence="2 3">
    <name type="scientific">Dendrobium catenatum</name>
    <dbReference type="NCBI Taxonomy" id="906689"/>
    <lineage>
        <taxon>Eukaryota</taxon>
        <taxon>Viridiplantae</taxon>
        <taxon>Streptophyta</taxon>
        <taxon>Embryophyta</taxon>
        <taxon>Tracheophyta</taxon>
        <taxon>Spermatophyta</taxon>
        <taxon>Magnoliopsida</taxon>
        <taxon>Liliopsida</taxon>
        <taxon>Asparagales</taxon>
        <taxon>Orchidaceae</taxon>
        <taxon>Epidendroideae</taxon>
        <taxon>Malaxideae</taxon>
        <taxon>Dendrobiinae</taxon>
        <taxon>Dendrobium</taxon>
    </lineage>
</organism>
<proteinExistence type="predicted"/>
<dbReference type="Proteomes" id="UP000233837">
    <property type="component" value="Unassembled WGS sequence"/>
</dbReference>
<accession>A0A2I0X542</accession>
<keyword evidence="1" id="KW-0175">Coiled coil</keyword>